<dbReference type="AlphaFoldDB" id="A0A1T4KVI6"/>
<organism evidence="2 3">
    <name type="scientific">Mycoplasmopsis verecunda</name>
    <dbReference type="NCBI Taxonomy" id="171291"/>
    <lineage>
        <taxon>Bacteria</taxon>
        <taxon>Bacillati</taxon>
        <taxon>Mycoplasmatota</taxon>
        <taxon>Mycoplasmoidales</taxon>
        <taxon>Metamycoplasmataceae</taxon>
        <taxon>Mycoplasmopsis</taxon>
    </lineage>
</organism>
<dbReference type="Proteomes" id="UP000190389">
    <property type="component" value="Unassembled WGS sequence"/>
</dbReference>
<accession>A0A1T4KVI6</accession>
<evidence type="ECO:0000256" key="1">
    <source>
        <dbReference type="SAM" id="Phobius"/>
    </source>
</evidence>
<dbReference type="EMBL" id="FUXF01000004">
    <property type="protein sequence ID" value="SJZ46317.1"/>
    <property type="molecule type" value="Genomic_DNA"/>
</dbReference>
<evidence type="ECO:0000313" key="3">
    <source>
        <dbReference type="Proteomes" id="UP000190389"/>
    </source>
</evidence>
<gene>
    <name evidence="2" type="ORF">SAMN02745154_00209</name>
</gene>
<proteinExistence type="predicted"/>
<dbReference type="RefSeq" id="WP_078746958.1">
    <property type="nucleotide sequence ID" value="NZ_CP137850.1"/>
</dbReference>
<evidence type="ECO:0000313" key="2">
    <source>
        <dbReference type="EMBL" id="SJZ46317.1"/>
    </source>
</evidence>
<dbReference type="STRING" id="171291.SAMN02745154_00209"/>
<feature type="transmembrane region" description="Helical" evidence="1">
    <location>
        <begin position="7"/>
        <end position="29"/>
    </location>
</feature>
<dbReference type="NCBIfam" id="NF045954">
    <property type="entry name" value="MAG1430_dom"/>
    <property type="match status" value="1"/>
</dbReference>
<reference evidence="3" key="1">
    <citation type="submission" date="2017-02" db="EMBL/GenBank/DDBJ databases">
        <authorList>
            <person name="Varghese N."/>
            <person name="Submissions S."/>
        </authorList>
    </citation>
    <scope>NUCLEOTIDE SEQUENCE [LARGE SCALE GENOMIC DNA]</scope>
    <source>
        <strain evidence="3">ATCC 27862</strain>
    </source>
</reference>
<dbReference type="OrthoDB" id="398994at2"/>
<keyword evidence="3" id="KW-1185">Reference proteome</keyword>
<keyword evidence="1" id="KW-0812">Transmembrane</keyword>
<name>A0A1T4KVI6_9BACT</name>
<protein>
    <submittedName>
        <fullName evidence="2">Uncharacterized protein</fullName>
    </submittedName>
</protein>
<keyword evidence="1" id="KW-0472">Membrane</keyword>
<keyword evidence="1" id="KW-1133">Transmembrane helix</keyword>
<sequence>MNKITKILITYGVIGTATIGGIIGVSVAISQQHHSKLGAKELKNYKLQNTAALSNKNKTLASTYATRNLSFDEITNWSSSNWKRELINKKLLTTEDIQNPKFDKKFFLYNGSKPLQALFDSVDISSIEMTSYANDLNGTLFLKVVYPVTKSMKELDSTLGDNITEIYTLNGFDTFPTNNPYATSNTIDIAPNETAFKDFANIQDLKQAYETINKERDTEPSKVQDWFKKYFDISLANVTALDYSSLALIFDSNSSDKFTIQYRYGWKVLVATDNDLTAKQDYFNQNAPITNKQIEYNFSKEAK</sequence>